<keyword evidence="2" id="KW-1185">Reference proteome</keyword>
<accession>A0A1R3H6H9</accession>
<proteinExistence type="predicted"/>
<sequence>MAPTKEEELKLKKCRNVCLLL</sequence>
<reference evidence="1 2" key="1">
    <citation type="submission" date="2013-09" db="EMBL/GenBank/DDBJ databases">
        <title>Corchorus capsularis genome sequencing.</title>
        <authorList>
            <person name="Alam M."/>
            <person name="Haque M.S."/>
            <person name="Islam M.S."/>
            <person name="Emdad E.M."/>
            <person name="Islam M.M."/>
            <person name="Ahmed B."/>
            <person name="Halim A."/>
            <person name="Hossen Q.M.M."/>
            <person name="Hossain M.Z."/>
            <person name="Ahmed R."/>
            <person name="Khan M.M."/>
            <person name="Islam R."/>
            <person name="Rashid M.M."/>
            <person name="Khan S.A."/>
            <person name="Rahman M.S."/>
            <person name="Alam M."/>
        </authorList>
    </citation>
    <scope>NUCLEOTIDE SEQUENCE [LARGE SCALE GENOMIC DNA]</scope>
    <source>
        <strain evidence="2">cv. CVL-1</strain>
        <tissue evidence="1">Whole seedling</tissue>
    </source>
</reference>
<name>A0A1R3H6H9_COCAP</name>
<dbReference type="EMBL" id="AWWV01012578">
    <property type="protein sequence ID" value="OMO65957.1"/>
    <property type="molecule type" value="Genomic_DNA"/>
</dbReference>
<protein>
    <submittedName>
        <fullName evidence="1">Uncharacterized protein</fullName>
    </submittedName>
</protein>
<comment type="caution">
    <text evidence="1">The sequence shown here is derived from an EMBL/GenBank/DDBJ whole genome shotgun (WGS) entry which is preliminary data.</text>
</comment>
<dbReference type="AlphaFoldDB" id="A0A1R3H6H9"/>
<dbReference type="Gramene" id="OMO65957">
    <property type="protein sequence ID" value="OMO65957"/>
    <property type="gene ID" value="CCACVL1_21327"/>
</dbReference>
<organism evidence="1 2">
    <name type="scientific">Corchorus capsularis</name>
    <name type="common">Jute</name>
    <dbReference type="NCBI Taxonomy" id="210143"/>
    <lineage>
        <taxon>Eukaryota</taxon>
        <taxon>Viridiplantae</taxon>
        <taxon>Streptophyta</taxon>
        <taxon>Embryophyta</taxon>
        <taxon>Tracheophyta</taxon>
        <taxon>Spermatophyta</taxon>
        <taxon>Magnoliopsida</taxon>
        <taxon>eudicotyledons</taxon>
        <taxon>Gunneridae</taxon>
        <taxon>Pentapetalae</taxon>
        <taxon>rosids</taxon>
        <taxon>malvids</taxon>
        <taxon>Malvales</taxon>
        <taxon>Malvaceae</taxon>
        <taxon>Grewioideae</taxon>
        <taxon>Apeibeae</taxon>
        <taxon>Corchorus</taxon>
    </lineage>
</organism>
<evidence type="ECO:0000313" key="1">
    <source>
        <dbReference type="EMBL" id="OMO65957.1"/>
    </source>
</evidence>
<gene>
    <name evidence="1" type="ORF">CCACVL1_21327</name>
</gene>
<dbReference type="Proteomes" id="UP000188268">
    <property type="component" value="Unassembled WGS sequence"/>
</dbReference>
<evidence type="ECO:0000313" key="2">
    <source>
        <dbReference type="Proteomes" id="UP000188268"/>
    </source>
</evidence>